<feature type="transmembrane region" description="Helical" evidence="14">
    <location>
        <begin position="136"/>
        <end position="156"/>
    </location>
</feature>
<evidence type="ECO:0000256" key="14">
    <source>
        <dbReference type="HAMAP-Rule" id="MF_01006"/>
    </source>
</evidence>
<dbReference type="PANTHER" id="PTHR30622:SF4">
    <property type="entry name" value="UNDECAPRENYL-DIPHOSPHATASE"/>
    <property type="match status" value="1"/>
</dbReference>
<evidence type="ECO:0000256" key="7">
    <source>
        <dbReference type="ARBA" id="ARBA00022801"/>
    </source>
</evidence>
<dbReference type="KEGG" id="saqi:AXG55_06755"/>
<dbReference type="OrthoDB" id="5290362at2"/>
<comment type="catalytic activity">
    <reaction evidence="13 14">
        <text>di-trans,octa-cis-undecaprenyl diphosphate + H2O = di-trans,octa-cis-undecaprenyl phosphate + phosphate + H(+)</text>
        <dbReference type="Rhea" id="RHEA:28094"/>
        <dbReference type="ChEBI" id="CHEBI:15377"/>
        <dbReference type="ChEBI" id="CHEBI:15378"/>
        <dbReference type="ChEBI" id="CHEBI:43474"/>
        <dbReference type="ChEBI" id="CHEBI:58405"/>
        <dbReference type="ChEBI" id="CHEBI:60392"/>
        <dbReference type="EC" id="3.6.1.27"/>
    </reaction>
</comment>
<dbReference type="EC" id="3.6.1.27" evidence="3 14"/>
<dbReference type="GO" id="GO:0050380">
    <property type="term" value="F:undecaprenyl-diphosphatase activity"/>
    <property type="evidence" value="ECO:0007669"/>
    <property type="project" value="UniProtKB-UniRule"/>
</dbReference>
<dbReference type="HAMAP" id="MF_01006">
    <property type="entry name" value="Undec_diphosphatase"/>
    <property type="match status" value="1"/>
</dbReference>
<sequence>MTLACPIPVHGQLIDCGFADLGYFKIIILGIVQGITELLPISSTAHLRIVPSFLGWQDPGTPFTGAVQLASFFAVMIYFRKEIFNIFNGSIKSIKNKDYSSSEFRLGMGIIIGTIPVGIMGLLLKSTLNAPNSPLRSLYVIGVACIVMGAIFIVAEKICKHERDFSKLTFKDCIIVGLSQVAALIPGVSRSGATISAGLFLGLKRETAAAFSFILGVPVIVAAGLKQIEEMYKAGMTTHGWSVLAVGIITASIAAFLAVFGLMKYLEQRSTLIFAWYRLTLGFILIIGASLGWIV</sequence>
<evidence type="ECO:0000256" key="11">
    <source>
        <dbReference type="ARBA" id="ARBA00032707"/>
    </source>
</evidence>
<accession>A0A1L4D092</accession>
<dbReference type="RefSeq" id="WP_148697360.1">
    <property type="nucleotide sequence ID" value="NZ_CP017834.1"/>
</dbReference>
<evidence type="ECO:0000313" key="15">
    <source>
        <dbReference type="EMBL" id="APJ03621.1"/>
    </source>
</evidence>
<organism evidence="15 16">
    <name type="scientific">Silvanigrella aquatica</name>
    <dbReference type="NCBI Taxonomy" id="1915309"/>
    <lineage>
        <taxon>Bacteria</taxon>
        <taxon>Pseudomonadati</taxon>
        <taxon>Bdellovibrionota</taxon>
        <taxon>Oligoflexia</taxon>
        <taxon>Silvanigrellales</taxon>
        <taxon>Silvanigrellaceae</taxon>
        <taxon>Silvanigrella</taxon>
    </lineage>
</organism>
<evidence type="ECO:0000256" key="5">
    <source>
        <dbReference type="ARBA" id="ARBA00022475"/>
    </source>
</evidence>
<evidence type="ECO:0000256" key="8">
    <source>
        <dbReference type="ARBA" id="ARBA00022989"/>
    </source>
</evidence>
<dbReference type="GO" id="GO:0009252">
    <property type="term" value="P:peptidoglycan biosynthetic process"/>
    <property type="evidence" value="ECO:0007669"/>
    <property type="project" value="UniProtKB-KW"/>
</dbReference>
<protein>
    <recommendedName>
        <fullName evidence="4 14">Undecaprenyl-diphosphatase</fullName>
        <ecNumber evidence="3 14">3.6.1.27</ecNumber>
    </recommendedName>
    <alternativeName>
        <fullName evidence="12 14">Bacitracin resistance protein</fullName>
    </alternativeName>
    <alternativeName>
        <fullName evidence="11 14">Undecaprenyl pyrophosphate phosphatase</fullName>
    </alternativeName>
</protein>
<comment type="similarity">
    <text evidence="2 14">Belongs to the UppP family.</text>
</comment>
<dbReference type="GO" id="GO:0071555">
    <property type="term" value="P:cell wall organization"/>
    <property type="evidence" value="ECO:0007669"/>
    <property type="project" value="UniProtKB-KW"/>
</dbReference>
<keyword evidence="14" id="KW-0573">Peptidoglycan synthesis</keyword>
<evidence type="ECO:0000256" key="3">
    <source>
        <dbReference type="ARBA" id="ARBA00012374"/>
    </source>
</evidence>
<gene>
    <name evidence="14" type="primary">uppP</name>
    <name evidence="15" type="ORF">AXG55_06755</name>
</gene>
<keyword evidence="7 14" id="KW-0378">Hydrolase</keyword>
<evidence type="ECO:0000256" key="10">
    <source>
        <dbReference type="ARBA" id="ARBA00023251"/>
    </source>
</evidence>
<keyword evidence="16" id="KW-1185">Reference proteome</keyword>
<dbReference type="Pfam" id="PF02673">
    <property type="entry name" value="BacA"/>
    <property type="match status" value="1"/>
</dbReference>
<name>A0A1L4D092_9BACT</name>
<evidence type="ECO:0000256" key="12">
    <source>
        <dbReference type="ARBA" id="ARBA00032932"/>
    </source>
</evidence>
<feature type="transmembrane region" description="Helical" evidence="14">
    <location>
        <begin position="60"/>
        <end position="79"/>
    </location>
</feature>
<dbReference type="NCBIfam" id="TIGR00753">
    <property type="entry name" value="undec_PP_bacA"/>
    <property type="match status" value="1"/>
</dbReference>
<dbReference type="AlphaFoldDB" id="A0A1L4D092"/>
<evidence type="ECO:0000256" key="9">
    <source>
        <dbReference type="ARBA" id="ARBA00023136"/>
    </source>
</evidence>
<dbReference type="InterPro" id="IPR003824">
    <property type="entry name" value="UppP"/>
</dbReference>
<evidence type="ECO:0000256" key="2">
    <source>
        <dbReference type="ARBA" id="ARBA00010621"/>
    </source>
</evidence>
<reference evidence="15 16" key="1">
    <citation type="submission" date="2016-10" db="EMBL/GenBank/DDBJ databases">
        <title>Silvanigrella aquatica sp. nov., isolated from a freshwater lake located in the Black Forest, Germany, description of Silvanigrellaceae fam. nov., Silvanigrellales ord. nov., reclassification of the order Bdellovibrionales in the class Oligoflexia, reclassification of the families Bacteriovoracaceae and Halobacteriovoraceae in the new order Bacteriovoracales ord. nov., and reclassification of the family Pseudobacteriovoracaceae in the order Oligoflexiales.</title>
        <authorList>
            <person name="Hahn M.W."/>
            <person name="Schmidt J."/>
            <person name="Koll U."/>
            <person name="Rohde M."/>
            <person name="Verbag S."/>
            <person name="Pitt A."/>
            <person name="Nakai R."/>
            <person name="Naganuma T."/>
            <person name="Lang E."/>
        </authorList>
    </citation>
    <scope>NUCLEOTIDE SEQUENCE [LARGE SCALE GENOMIC DNA]</scope>
    <source>
        <strain evidence="15 16">MWH-Nonnen-W8red</strain>
    </source>
</reference>
<feature type="transmembrane region" description="Helical" evidence="14">
    <location>
        <begin position="275"/>
        <end position="294"/>
    </location>
</feature>
<keyword evidence="14" id="KW-0961">Cell wall biogenesis/degradation</keyword>
<dbReference type="NCBIfam" id="NF001394">
    <property type="entry name" value="PRK00281.2-5"/>
    <property type="match status" value="1"/>
</dbReference>
<comment type="subcellular location">
    <subcellularLocation>
        <location evidence="1 14">Cell membrane</location>
        <topology evidence="1 14">Multi-pass membrane protein</topology>
    </subcellularLocation>
</comment>
<dbReference type="Proteomes" id="UP000184731">
    <property type="component" value="Chromosome"/>
</dbReference>
<dbReference type="PANTHER" id="PTHR30622">
    <property type="entry name" value="UNDECAPRENYL-DIPHOSPHATASE"/>
    <property type="match status" value="1"/>
</dbReference>
<dbReference type="GO" id="GO:0008360">
    <property type="term" value="P:regulation of cell shape"/>
    <property type="evidence" value="ECO:0007669"/>
    <property type="project" value="UniProtKB-KW"/>
</dbReference>
<dbReference type="GO" id="GO:0005886">
    <property type="term" value="C:plasma membrane"/>
    <property type="evidence" value="ECO:0007669"/>
    <property type="project" value="UniProtKB-SubCell"/>
</dbReference>
<dbReference type="EMBL" id="CP017834">
    <property type="protein sequence ID" value="APJ03621.1"/>
    <property type="molecule type" value="Genomic_DNA"/>
</dbReference>
<keyword evidence="14" id="KW-0133">Cell shape</keyword>
<evidence type="ECO:0000256" key="4">
    <source>
        <dbReference type="ARBA" id="ARBA00021581"/>
    </source>
</evidence>
<keyword evidence="5 14" id="KW-1003">Cell membrane</keyword>
<keyword evidence="9 14" id="KW-0472">Membrane</keyword>
<keyword evidence="8 14" id="KW-1133">Transmembrane helix</keyword>
<proteinExistence type="inferred from homology"/>
<feature type="transmembrane region" description="Helical" evidence="14">
    <location>
        <begin position="208"/>
        <end position="228"/>
    </location>
</feature>
<evidence type="ECO:0000256" key="13">
    <source>
        <dbReference type="ARBA" id="ARBA00047594"/>
    </source>
</evidence>
<comment type="miscellaneous">
    <text evidence="14">Bacitracin is thought to be involved in the inhibition of peptidoglycan synthesis by sequestering undecaprenyl diphosphate, thereby reducing the pool of lipid carrier available.</text>
</comment>
<comment type="function">
    <text evidence="14">Catalyzes the dephosphorylation of undecaprenyl diphosphate (UPP). Confers resistance to bacitracin.</text>
</comment>
<evidence type="ECO:0000256" key="6">
    <source>
        <dbReference type="ARBA" id="ARBA00022692"/>
    </source>
</evidence>
<evidence type="ECO:0000313" key="16">
    <source>
        <dbReference type="Proteomes" id="UP000184731"/>
    </source>
</evidence>
<dbReference type="STRING" id="1915309.AXG55_06755"/>
<keyword evidence="10 14" id="KW-0046">Antibiotic resistance</keyword>
<keyword evidence="6 14" id="KW-0812">Transmembrane</keyword>
<dbReference type="GO" id="GO:0046677">
    <property type="term" value="P:response to antibiotic"/>
    <property type="evidence" value="ECO:0007669"/>
    <property type="project" value="UniProtKB-UniRule"/>
</dbReference>
<feature type="transmembrane region" description="Helical" evidence="14">
    <location>
        <begin position="240"/>
        <end position="263"/>
    </location>
</feature>
<evidence type="ECO:0000256" key="1">
    <source>
        <dbReference type="ARBA" id="ARBA00004651"/>
    </source>
</evidence>
<feature type="transmembrane region" description="Helical" evidence="14">
    <location>
        <begin position="104"/>
        <end position="124"/>
    </location>
</feature>